<evidence type="ECO:0000313" key="3">
    <source>
        <dbReference type="Proteomes" id="UP000198804"/>
    </source>
</evidence>
<name>A0A1I4FHG9_9HYPH</name>
<dbReference type="AlphaFoldDB" id="A0A1I4FHG9"/>
<dbReference type="InterPro" id="IPR016181">
    <property type="entry name" value="Acyl_CoA_acyltransferase"/>
</dbReference>
<dbReference type="OrthoDB" id="323926at2"/>
<dbReference type="NCBIfam" id="TIGR01681">
    <property type="entry name" value="HAD-SF-IIIC"/>
    <property type="match status" value="1"/>
</dbReference>
<dbReference type="GO" id="GO:0016788">
    <property type="term" value="F:hydrolase activity, acting on ester bonds"/>
    <property type="evidence" value="ECO:0007669"/>
    <property type="project" value="UniProtKB-ARBA"/>
</dbReference>
<feature type="domain" description="BF1531-like N-terminal" evidence="1">
    <location>
        <begin position="66"/>
        <end position="162"/>
    </location>
</feature>
<dbReference type="NCBIfam" id="TIGR01686">
    <property type="entry name" value="FkbH"/>
    <property type="match status" value="1"/>
</dbReference>
<dbReference type="InterPro" id="IPR036412">
    <property type="entry name" value="HAD-like_sf"/>
</dbReference>
<dbReference type="InterPro" id="IPR049369">
    <property type="entry name" value="BF1531-like_N"/>
</dbReference>
<protein>
    <submittedName>
        <fullName evidence="2">HAD-superfamily phosphatase, subfamily IIIC/FkbH-like domain-containing protein</fullName>
    </submittedName>
</protein>
<dbReference type="Gene3D" id="3.40.50.1110">
    <property type="entry name" value="SGNH hydrolase"/>
    <property type="match status" value="1"/>
</dbReference>
<dbReference type="InterPro" id="IPR036514">
    <property type="entry name" value="SGNH_hydro_sf"/>
</dbReference>
<reference evidence="3" key="1">
    <citation type="submission" date="2016-10" db="EMBL/GenBank/DDBJ databases">
        <authorList>
            <person name="Varghese N."/>
            <person name="Submissions S."/>
        </authorList>
    </citation>
    <scope>NUCLEOTIDE SEQUENCE [LARGE SCALE GENOMIC DNA]</scope>
    <source>
        <strain evidence="3">CGMCC 1.6474</strain>
    </source>
</reference>
<gene>
    <name evidence="2" type="ORF">SAMN04488125_11044</name>
</gene>
<sequence length="623" mass="66983">MPDLDWLPDPGPWAERLSALRGAPSWDGFVELANTRLNGVRTNALARALDAAYPAPPPGLSRPPVRLAVLGSSTVSHLLPAIRIAGLRRGLWIDLYEGPYGAYRQDILDPGSGLHAFAPDEILLVLDAAHATAGFEAAQDAEQARRAEAAVLADWRQLWRAARTGLGCGLIQQAILPTPVPLAGAGEHRLPGSRAAAVARLNAALPAMAAEEGIDVLALDAAVQRHGLSAWHESVGWWRAKQEIAPAAAPFYGDLVARVLAARRGLSRKALVLDLDNTLWGGIVGDDGPAALVLGPGSAEGEAFAAFQAYARDLSRRGVVLAVVSKNDEANALEAFARHPEMVLKRSDIAAFLANWDDKAENLRRVAAQLNLGLDALVFADDNPFERDRVRSALPEVAVPELPPDPSGYADRIAQAGYFEALHVTAEDRARSGHYAARQEVPAQASDLPAYLAGLDMRLLWRPFAARDLPRIVQLVNKTNQFNLTTRRIADGEAQALLTDPDALTLRFRLIDRLADNGIVGVVIGRRSGGDLVLDTWLMSCRVIGRGVEAAMRDVTVAAAREFGAARLVGIYRPSPKNGMVRDLYPRLGFSSLGPCGEEERRFGLALDEAAPQAVAIRIEAEE</sequence>
<dbReference type="EMBL" id="FOSV01000010">
    <property type="protein sequence ID" value="SFL17368.1"/>
    <property type="molecule type" value="Genomic_DNA"/>
</dbReference>
<dbReference type="SUPFAM" id="SSF55729">
    <property type="entry name" value="Acyl-CoA N-acyltransferases (Nat)"/>
    <property type="match status" value="1"/>
</dbReference>
<evidence type="ECO:0000313" key="2">
    <source>
        <dbReference type="EMBL" id="SFL17368.1"/>
    </source>
</evidence>
<dbReference type="Pfam" id="PF21211">
    <property type="entry name" value="FkbH_N"/>
    <property type="match status" value="1"/>
</dbReference>
<dbReference type="STRING" id="414703.SAMN04488125_11044"/>
<proteinExistence type="predicted"/>
<dbReference type="Gene3D" id="3.40.50.1000">
    <property type="entry name" value="HAD superfamily/HAD-like"/>
    <property type="match status" value="1"/>
</dbReference>
<dbReference type="SUPFAM" id="SSF56784">
    <property type="entry name" value="HAD-like"/>
    <property type="match status" value="1"/>
</dbReference>
<keyword evidence="3" id="KW-1185">Reference proteome</keyword>
<accession>A0A1I4FHG9</accession>
<organism evidence="2 3">
    <name type="scientific">Methylorubrum salsuginis</name>
    <dbReference type="NCBI Taxonomy" id="414703"/>
    <lineage>
        <taxon>Bacteria</taxon>
        <taxon>Pseudomonadati</taxon>
        <taxon>Pseudomonadota</taxon>
        <taxon>Alphaproteobacteria</taxon>
        <taxon>Hyphomicrobiales</taxon>
        <taxon>Methylobacteriaceae</taxon>
        <taxon>Methylorubrum</taxon>
    </lineage>
</organism>
<dbReference type="Proteomes" id="UP000198804">
    <property type="component" value="Unassembled WGS sequence"/>
</dbReference>
<evidence type="ECO:0000259" key="1">
    <source>
        <dbReference type="Pfam" id="PF21211"/>
    </source>
</evidence>
<dbReference type="InterPro" id="IPR010037">
    <property type="entry name" value="FkbH_domain"/>
</dbReference>
<dbReference type="RefSeq" id="WP_091946725.1">
    <property type="nucleotide sequence ID" value="NZ_FOSV01000010.1"/>
</dbReference>
<dbReference type="InterPro" id="IPR023214">
    <property type="entry name" value="HAD_sf"/>
</dbReference>
<dbReference type="InterPro" id="IPR010033">
    <property type="entry name" value="HAD_SF_ppase_IIIC"/>
</dbReference>